<dbReference type="FunFam" id="3.10.20.90:FF:000215">
    <property type="entry name" value="Ubiquitin carboxyl-terminal hydrolase 7, variant"/>
    <property type="match status" value="1"/>
</dbReference>
<dbReference type="SUPFAM" id="SSF49599">
    <property type="entry name" value="TRAF domain-like"/>
    <property type="match status" value="1"/>
</dbReference>
<feature type="domain" description="USP" evidence="12">
    <location>
        <begin position="220"/>
        <end position="543"/>
    </location>
</feature>
<dbReference type="InterPro" id="IPR028889">
    <property type="entry name" value="USP"/>
</dbReference>
<dbReference type="PANTHER" id="PTHR24006:SF644">
    <property type="entry name" value="UBIQUITIN CARBOXYL-TERMINAL HYDROLASE 7"/>
    <property type="match status" value="1"/>
</dbReference>
<dbReference type="FunFam" id="3.10.20.90:FF:000231">
    <property type="entry name" value="Ubiquitin C-terminal hydrolase"/>
    <property type="match status" value="1"/>
</dbReference>
<dbReference type="EC" id="3.4.19.12" evidence="4"/>
<comment type="subcellular location">
    <subcellularLocation>
        <location evidence="2">Nucleus</location>
    </subcellularLocation>
</comment>
<organism evidence="13 14">
    <name type="scientific">Aspergillus sclerotialis</name>
    <dbReference type="NCBI Taxonomy" id="2070753"/>
    <lineage>
        <taxon>Eukaryota</taxon>
        <taxon>Fungi</taxon>
        <taxon>Dikarya</taxon>
        <taxon>Ascomycota</taxon>
        <taxon>Pezizomycotina</taxon>
        <taxon>Eurotiomycetes</taxon>
        <taxon>Eurotiomycetidae</taxon>
        <taxon>Eurotiales</taxon>
        <taxon>Aspergillaceae</taxon>
        <taxon>Aspergillus</taxon>
        <taxon>Aspergillus subgen. Polypaecilum</taxon>
    </lineage>
</organism>
<keyword evidence="7 13" id="KW-0378">Hydrolase</keyword>
<keyword evidence="5" id="KW-0645">Protease</keyword>
<dbReference type="InterPro" id="IPR050164">
    <property type="entry name" value="Peptidase_C19"/>
</dbReference>
<comment type="similarity">
    <text evidence="3">Belongs to the peptidase C19 family.</text>
</comment>
<feature type="region of interest" description="Disordered" evidence="10">
    <location>
        <begin position="22"/>
        <end position="45"/>
    </location>
</feature>
<keyword evidence="8" id="KW-0788">Thiol protease</keyword>
<evidence type="ECO:0000259" key="11">
    <source>
        <dbReference type="PROSITE" id="PS50144"/>
    </source>
</evidence>
<dbReference type="InterPro" id="IPR002083">
    <property type="entry name" value="MATH/TRAF_dom"/>
</dbReference>
<dbReference type="GO" id="GO:0016579">
    <property type="term" value="P:protein deubiquitination"/>
    <property type="evidence" value="ECO:0007669"/>
    <property type="project" value="InterPro"/>
</dbReference>
<dbReference type="OrthoDB" id="289038at2759"/>
<dbReference type="GO" id="GO:0140492">
    <property type="term" value="F:metal-dependent deubiquitinase activity"/>
    <property type="evidence" value="ECO:0007669"/>
    <property type="project" value="UniProtKB-ARBA"/>
</dbReference>
<evidence type="ECO:0000256" key="10">
    <source>
        <dbReference type="SAM" id="MobiDB-lite"/>
    </source>
</evidence>
<dbReference type="GO" id="GO:0006508">
    <property type="term" value="P:proteolysis"/>
    <property type="evidence" value="ECO:0007669"/>
    <property type="project" value="UniProtKB-KW"/>
</dbReference>
<comment type="catalytic activity">
    <reaction evidence="1">
        <text>Thiol-dependent hydrolysis of ester, thioester, amide, peptide and isopeptide bonds formed by the C-terminal Gly of ubiquitin (a 76-residue protein attached to proteins as an intracellular targeting signal).</text>
        <dbReference type="EC" id="3.4.19.12"/>
    </reaction>
</comment>
<name>A0A3A2ZUY9_9EURO</name>
<evidence type="ECO:0000256" key="3">
    <source>
        <dbReference type="ARBA" id="ARBA00009085"/>
    </source>
</evidence>
<dbReference type="FunFam" id="3.90.70.10:FF:000005">
    <property type="entry name" value="Ubiquitin carboxyl-terminal hydrolase 7"/>
    <property type="match status" value="1"/>
</dbReference>
<keyword evidence="14" id="KW-1185">Reference proteome</keyword>
<gene>
    <name evidence="13" type="ORF">PHISCL_02461</name>
</gene>
<dbReference type="AlphaFoldDB" id="A0A3A2ZUY9"/>
<dbReference type="PROSITE" id="PS00972">
    <property type="entry name" value="USP_1"/>
    <property type="match status" value="1"/>
</dbReference>
<dbReference type="Pfam" id="PF22486">
    <property type="entry name" value="MATH_2"/>
    <property type="match status" value="1"/>
</dbReference>
<sequence length="1121" mass="129655">MDNVTDSDMLVDEYEQYQNNDRTDVVVVSRSGSEEEPEPEPLADDHAAMMSRVLPKDPELETEEETYHTWHIQDWRKLKRKEHGPIFKCGGFPWRILFFPYGNHVEHASFYLEHAWEDEPPKDWYACVQFALVLWNVNDPSIYVSHVAVHRFNADEGDWGFTRFCELRKLFSVQWEGRGATLVQNDEANVTAYVRVVKDPTGVLWHSFQNYDSKKMTGMVGLRNQGATCYLNSLLQSLYFTNAFRKAVYQIPTEAEASRDNSAWTLQRLFYNLQTSETPVSTTELTASFGWESRQIFEQQDVQELSRKLMERLEEKMKGTAAEKALPDLFVGKTKTYISCINVNYESSRIEEFWDIQLNVRGNKTLDDSFRDYIQVETLEGENKYDAGQPYGLQDAKKGEIFESFPPVLHLHLKRFEYDINRDAMMKLNDRHAFPMEFDATPYLSNDADKSESWVYQLHGVLVHSGDLNAGHYYAFLKPTKDGFWYRFDDDRVTRATEKEVLDENYGGEYELSNGTPGVRQPYTRGLSTKRSMNAYMLVYIRKTRLDDVLLPITKDEIPAHIEKRLAEDRAEFARRKKEREEAHLYINVGILSDESFRSHHGFDLTSQDLPAGDPALPSVYRTLRAQKLSEFAEQIAEEKGLKAEQIRFWVMVNRQNKTTRPDQVIKDPESTTVEDAYNRFGTKGNAFRIWMEVAEPSADGTITWPDTNNSVLIFLKHFDAAAQTLTGVGATYVRRNQKVSELAPTILDKMNWPAGTEFMLFEEIKHNMIEVMKSKQTFQQSEIQDGDIITFQKVVKESELPETALYQDARQYYDYLLNQMSVTFAPIRGGESDGFTLTLSRKMTYDQFSKKVGEHLNVDPTHLRFAPVMASTGKPKQFLKRSPQTLFQILGSQYGNYGYTLHRSDALYYEVLETSLSDYESKKLLKPTWLPEGISKEQVVEILVPRNGTISDLLAVFTKKANLDEEAAQNLRVYEAHSGKIYKELGEDFNIAGLNEYVSLYIEKMPDEEVNMDEGERTINAFNFDRETTKPHGVPFKFVIKPGEIFKETKERLSKRTGIKGKQFEKIKFAVVPRSLYASPRYLEDDDILSDIVNDDDLLGLDHVNKNRNFWNRSESFFIR</sequence>
<dbReference type="InterPro" id="IPR018200">
    <property type="entry name" value="USP_CS"/>
</dbReference>
<protein>
    <recommendedName>
        <fullName evidence="4">ubiquitinyl hydrolase 1</fullName>
        <ecNumber evidence="4">3.4.19.12</ecNumber>
    </recommendedName>
</protein>
<dbReference type="InterPro" id="IPR001394">
    <property type="entry name" value="Peptidase_C19_UCH"/>
</dbReference>
<dbReference type="GO" id="GO:0005634">
    <property type="term" value="C:nucleus"/>
    <property type="evidence" value="ECO:0007669"/>
    <property type="project" value="UniProtKB-SubCell"/>
</dbReference>
<dbReference type="STRING" id="2070753.A0A3A2ZUY9"/>
<reference evidence="14" key="1">
    <citation type="submission" date="2017-02" db="EMBL/GenBank/DDBJ databases">
        <authorList>
            <person name="Tafer H."/>
            <person name="Lopandic K."/>
        </authorList>
    </citation>
    <scope>NUCLEOTIDE SEQUENCE [LARGE SCALE GENOMIC DNA]</scope>
    <source>
        <strain evidence="14">CBS 366.77</strain>
    </source>
</reference>
<evidence type="ECO:0000256" key="6">
    <source>
        <dbReference type="ARBA" id="ARBA00022786"/>
    </source>
</evidence>
<dbReference type="Pfam" id="PF12436">
    <property type="entry name" value="USP7_ICP0_bdg"/>
    <property type="match status" value="1"/>
</dbReference>
<dbReference type="PROSITE" id="PS00973">
    <property type="entry name" value="USP_2"/>
    <property type="match status" value="1"/>
</dbReference>
<evidence type="ECO:0000256" key="5">
    <source>
        <dbReference type="ARBA" id="ARBA00022670"/>
    </source>
</evidence>
<comment type="caution">
    <text evidence="13">The sequence shown here is derived from an EMBL/GenBank/DDBJ whole genome shotgun (WGS) entry which is preliminary data.</text>
</comment>
<dbReference type="Gene3D" id="3.90.70.10">
    <property type="entry name" value="Cysteine proteinases"/>
    <property type="match status" value="1"/>
</dbReference>
<evidence type="ECO:0000256" key="1">
    <source>
        <dbReference type="ARBA" id="ARBA00000707"/>
    </source>
</evidence>
<dbReference type="GO" id="GO:0031647">
    <property type="term" value="P:regulation of protein stability"/>
    <property type="evidence" value="ECO:0007669"/>
    <property type="project" value="TreeGrafter"/>
</dbReference>
<dbReference type="PROSITE" id="PS50144">
    <property type="entry name" value="MATH"/>
    <property type="match status" value="1"/>
</dbReference>
<dbReference type="InterPro" id="IPR029346">
    <property type="entry name" value="USP_C"/>
</dbReference>
<dbReference type="GO" id="GO:0005829">
    <property type="term" value="C:cytosol"/>
    <property type="evidence" value="ECO:0007669"/>
    <property type="project" value="TreeGrafter"/>
</dbReference>
<dbReference type="Pfam" id="PF00443">
    <property type="entry name" value="UCH"/>
    <property type="match status" value="1"/>
</dbReference>
<dbReference type="GO" id="GO:0004843">
    <property type="term" value="F:cysteine-type deubiquitinase activity"/>
    <property type="evidence" value="ECO:0007669"/>
    <property type="project" value="UniProtKB-EC"/>
</dbReference>
<dbReference type="InterPro" id="IPR024729">
    <property type="entry name" value="USP7_ICP0-binding_dom"/>
</dbReference>
<dbReference type="Proteomes" id="UP000266188">
    <property type="component" value="Unassembled WGS sequence"/>
</dbReference>
<dbReference type="EMBL" id="MVGC01000055">
    <property type="protein sequence ID" value="RJE25187.1"/>
    <property type="molecule type" value="Genomic_DNA"/>
</dbReference>
<keyword evidence="6" id="KW-0833">Ubl conjugation pathway</keyword>
<evidence type="ECO:0000256" key="2">
    <source>
        <dbReference type="ARBA" id="ARBA00004123"/>
    </source>
</evidence>
<dbReference type="FunFam" id="2.60.210.10:FF:000011">
    <property type="entry name" value="Ubiquitin carboxyl-terminal hydrolase 7"/>
    <property type="match status" value="1"/>
</dbReference>
<feature type="domain" description="MATH" evidence="11">
    <location>
        <begin position="65"/>
        <end position="194"/>
    </location>
</feature>
<keyword evidence="9" id="KW-0539">Nucleus</keyword>
<dbReference type="PANTHER" id="PTHR24006">
    <property type="entry name" value="UBIQUITIN CARBOXYL-TERMINAL HYDROLASE"/>
    <property type="match status" value="1"/>
</dbReference>
<evidence type="ECO:0000313" key="14">
    <source>
        <dbReference type="Proteomes" id="UP000266188"/>
    </source>
</evidence>
<evidence type="ECO:0000313" key="13">
    <source>
        <dbReference type="EMBL" id="RJE25187.1"/>
    </source>
</evidence>
<dbReference type="SUPFAM" id="SSF54001">
    <property type="entry name" value="Cysteine proteinases"/>
    <property type="match status" value="1"/>
</dbReference>
<dbReference type="CDD" id="cd02659">
    <property type="entry name" value="peptidase_C19C"/>
    <property type="match status" value="1"/>
</dbReference>
<evidence type="ECO:0000256" key="7">
    <source>
        <dbReference type="ARBA" id="ARBA00022801"/>
    </source>
</evidence>
<evidence type="ECO:0000259" key="12">
    <source>
        <dbReference type="PROSITE" id="PS50235"/>
    </source>
</evidence>
<dbReference type="Gene3D" id="2.60.210.10">
    <property type="entry name" value="Apoptosis, Tumor Necrosis Factor Receptor Associated Protein 2, Chain A"/>
    <property type="match status" value="1"/>
</dbReference>
<proteinExistence type="inferred from homology"/>
<dbReference type="SMART" id="SM00061">
    <property type="entry name" value="MATH"/>
    <property type="match status" value="1"/>
</dbReference>
<accession>A0A3A2ZUY9</accession>
<dbReference type="Pfam" id="PF14533">
    <property type="entry name" value="USP7_C2"/>
    <property type="match status" value="1"/>
</dbReference>
<evidence type="ECO:0000256" key="4">
    <source>
        <dbReference type="ARBA" id="ARBA00012759"/>
    </source>
</evidence>
<dbReference type="GO" id="GO:0004175">
    <property type="term" value="F:endopeptidase activity"/>
    <property type="evidence" value="ECO:0007669"/>
    <property type="project" value="UniProtKB-ARBA"/>
</dbReference>
<evidence type="ECO:0000256" key="9">
    <source>
        <dbReference type="ARBA" id="ARBA00023242"/>
    </source>
</evidence>
<evidence type="ECO:0000256" key="8">
    <source>
        <dbReference type="ARBA" id="ARBA00022807"/>
    </source>
</evidence>
<dbReference type="InterPro" id="IPR008974">
    <property type="entry name" value="TRAF-like"/>
</dbReference>
<dbReference type="PROSITE" id="PS50235">
    <property type="entry name" value="USP_3"/>
    <property type="match status" value="1"/>
</dbReference>
<dbReference type="Gene3D" id="3.10.20.90">
    <property type="entry name" value="Phosphatidylinositol 3-kinase Catalytic Subunit, Chain A, domain 1"/>
    <property type="match status" value="2"/>
</dbReference>
<dbReference type="InterPro" id="IPR038765">
    <property type="entry name" value="Papain-like_cys_pep_sf"/>
</dbReference>